<dbReference type="Gene3D" id="3.40.1800.10">
    <property type="entry name" value="His-Me finger endonucleases"/>
    <property type="match status" value="1"/>
</dbReference>
<dbReference type="InterPro" id="IPR044925">
    <property type="entry name" value="His-Me_finger_sf"/>
</dbReference>
<dbReference type="AlphaFoldDB" id="A0A0F9KVU8"/>
<evidence type="ECO:0000313" key="1">
    <source>
        <dbReference type="EMBL" id="KKM26258.1"/>
    </source>
</evidence>
<gene>
    <name evidence="1" type="ORF">LCGC14_1586590</name>
</gene>
<comment type="caution">
    <text evidence="1">The sequence shown here is derived from an EMBL/GenBank/DDBJ whole genome shotgun (WGS) entry which is preliminary data.</text>
</comment>
<evidence type="ECO:0008006" key="2">
    <source>
        <dbReference type="Google" id="ProtNLM"/>
    </source>
</evidence>
<reference evidence="1" key="1">
    <citation type="journal article" date="2015" name="Nature">
        <title>Complex archaea that bridge the gap between prokaryotes and eukaryotes.</title>
        <authorList>
            <person name="Spang A."/>
            <person name="Saw J.H."/>
            <person name="Jorgensen S.L."/>
            <person name="Zaremba-Niedzwiedzka K."/>
            <person name="Martijn J."/>
            <person name="Lind A.E."/>
            <person name="van Eijk R."/>
            <person name="Schleper C."/>
            <person name="Guy L."/>
            <person name="Ettema T.J."/>
        </authorList>
    </citation>
    <scope>NUCLEOTIDE SEQUENCE</scope>
</reference>
<sequence length="205" mass="24175">MLKEIEKLARYNQIIYTTHLPFMINRNHPERIIFLNKKNGITFLKEPRKEGVFDDVLLANILGFNFSSISNFGEVNLFVEGITDKILIEQLVINYSWCKNCKKEYDNKHNERKRLEKYDMTSKEYEKMRIKQDNKCAISGIDFDDLSKIKKYIVPRTGKPRIDHDHRSGKVRGLLCSDCNIVLGCFMDNPLIILKTVNYLREHKK</sequence>
<accession>A0A0F9KVU8</accession>
<dbReference type="InterPro" id="IPR004211">
    <property type="entry name" value="Endonuclease_7"/>
</dbReference>
<dbReference type="SUPFAM" id="SSF54060">
    <property type="entry name" value="His-Me finger endonucleases"/>
    <property type="match status" value="1"/>
</dbReference>
<name>A0A0F9KVU8_9ZZZZ</name>
<dbReference type="Pfam" id="PF02945">
    <property type="entry name" value="Endonuclease_7"/>
    <property type="match status" value="1"/>
</dbReference>
<organism evidence="1">
    <name type="scientific">marine sediment metagenome</name>
    <dbReference type="NCBI Taxonomy" id="412755"/>
    <lineage>
        <taxon>unclassified sequences</taxon>
        <taxon>metagenomes</taxon>
        <taxon>ecological metagenomes</taxon>
    </lineage>
</organism>
<dbReference type="EMBL" id="LAZR01012549">
    <property type="protein sequence ID" value="KKM26258.1"/>
    <property type="molecule type" value="Genomic_DNA"/>
</dbReference>
<protein>
    <recommendedName>
        <fullName evidence="2">Recombination endonuclease VII</fullName>
    </recommendedName>
</protein>
<proteinExistence type="predicted"/>
<dbReference type="InterPro" id="IPR038563">
    <property type="entry name" value="Endonuclease_7_sf"/>
</dbReference>